<dbReference type="GO" id="GO:0006086">
    <property type="term" value="P:pyruvate decarboxylation to acetyl-CoA"/>
    <property type="evidence" value="ECO:0007669"/>
    <property type="project" value="InterPro"/>
</dbReference>
<evidence type="ECO:0000256" key="5">
    <source>
        <dbReference type="RuleBase" id="RU361139"/>
    </source>
</evidence>
<sequence length="389" mass="44642">MLITSSLTRRNISRVKPQSFSFFSSTIEVELPKFKVHRIEESELPTKATTTKSELLNYYKDMALMRRVEIVSDMLYKNKWIRGFCHLYDGQESITVGMEAALTMEDHIINAYRDHTTAMGRGHTSYEIIAEMMQRSTGSSKGKGGSMHYYCSKNNFYGGNGIVGAQVPVGTGVAFGIKYEGKKEVCVAMYGDGAANQGQIYEAANMAGLWKLPIIYTCENNKYAMGTSIERHAHNLNFYKRGDLIPGVRCQANNVFAVRELYKWGKKYCTDGKGPLFFELQTYRYHGHSMSDPGITYRTREEVNEYRKTQDPILLVKKWILEHDIATEKYLKEIDKEIRARIDEEVEQIKNDPMPAPEELMTEIYEGQETEKPYIRNVDMISSINKNFE</sequence>
<dbReference type="AlphaFoldDB" id="Q1EGI2"/>
<name>Q1EGI2_9SPIT</name>
<reference evidence="7" key="1">
    <citation type="submission" date="2004-05" db="EMBL/GenBank/DDBJ databases">
        <title>A mitochondrial pyruvate dehydrogenase from the hydrogenosomes of the anaerobic ciliate Nyctotherus ovalis.</title>
        <authorList>
            <person name="Boxma B."/>
            <person name="van Hellemond J."/>
            <person name="van Alen T."/>
            <person name="Ricard G."/>
            <person name="Cremers G."/>
            <person name="Huynen M."/>
            <person name="Tielens A."/>
            <person name="Hackstein J."/>
        </authorList>
    </citation>
    <scope>NUCLEOTIDE SEQUENCE</scope>
</reference>
<dbReference type="Pfam" id="PF00676">
    <property type="entry name" value="E1_dh"/>
    <property type="match status" value="1"/>
</dbReference>
<accession>Q1EGI2</accession>
<evidence type="ECO:0000256" key="1">
    <source>
        <dbReference type="ARBA" id="ARBA00001964"/>
    </source>
</evidence>
<dbReference type="SUPFAM" id="SSF52518">
    <property type="entry name" value="Thiamin diphosphate-binding fold (THDP-binding)"/>
    <property type="match status" value="1"/>
</dbReference>
<comment type="catalytic activity">
    <reaction evidence="5">
        <text>N(6)-[(R)-lipoyl]-L-lysyl-[protein] + pyruvate + H(+) = N(6)-[(R)-S(8)-acetyldihydrolipoyl]-L-lysyl-[protein] + CO2</text>
        <dbReference type="Rhea" id="RHEA:19189"/>
        <dbReference type="Rhea" id="RHEA-COMP:10474"/>
        <dbReference type="Rhea" id="RHEA-COMP:10478"/>
        <dbReference type="ChEBI" id="CHEBI:15361"/>
        <dbReference type="ChEBI" id="CHEBI:15378"/>
        <dbReference type="ChEBI" id="CHEBI:16526"/>
        <dbReference type="ChEBI" id="CHEBI:83099"/>
        <dbReference type="ChEBI" id="CHEBI:83111"/>
        <dbReference type="EC" id="1.2.4.1"/>
    </reaction>
</comment>
<dbReference type="NCBIfam" id="TIGR03182">
    <property type="entry name" value="PDH_E1_alph_y"/>
    <property type="match status" value="1"/>
</dbReference>
<dbReference type="InterPro" id="IPR017597">
    <property type="entry name" value="Pyrv_DH_E1_asu_subgrp-y"/>
</dbReference>
<evidence type="ECO:0000256" key="4">
    <source>
        <dbReference type="ARBA" id="ARBA00023317"/>
    </source>
</evidence>
<keyword evidence="3 5" id="KW-0786">Thiamine pyrophosphate</keyword>
<dbReference type="CDD" id="cd02000">
    <property type="entry name" value="TPP_E1_PDC_ADC_BCADC"/>
    <property type="match status" value="1"/>
</dbReference>
<protein>
    <recommendedName>
        <fullName evidence="5">Pyruvate dehydrogenase E1 component subunit alpha</fullName>
        <ecNumber evidence="5">1.2.4.1</ecNumber>
    </recommendedName>
</protein>
<keyword evidence="4 5" id="KW-0670">Pyruvate</keyword>
<evidence type="ECO:0000313" key="7">
    <source>
        <dbReference type="EMBL" id="AAV32066.1"/>
    </source>
</evidence>
<dbReference type="PANTHER" id="PTHR11516">
    <property type="entry name" value="PYRUVATE DEHYDROGENASE E1 COMPONENT, ALPHA SUBUNIT BACTERIAL AND ORGANELLAR"/>
    <property type="match status" value="1"/>
</dbReference>
<evidence type="ECO:0000256" key="2">
    <source>
        <dbReference type="ARBA" id="ARBA00023002"/>
    </source>
</evidence>
<evidence type="ECO:0000256" key="3">
    <source>
        <dbReference type="ARBA" id="ARBA00023052"/>
    </source>
</evidence>
<dbReference type="InterPro" id="IPR001017">
    <property type="entry name" value="DH_E1"/>
</dbReference>
<dbReference type="InterPro" id="IPR050642">
    <property type="entry name" value="PDH_E1_Alpha_Subunit"/>
</dbReference>
<dbReference type="GO" id="GO:0004739">
    <property type="term" value="F:pyruvate dehydrogenase (acetyl-transferring) activity"/>
    <property type="evidence" value="ECO:0007669"/>
    <property type="project" value="UniProtKB-UniRule"/>
</dbReference>
<dbReference type="FunFam" id="3.40.50.970:FF:000013">
    <property type="entry name" value="Pyruvate dehydrogenase E1 component subunit alpha"/>
    <property type="match status" value="1"/>
</dbReference>
<keyword evidence="2 5" id="KW-0560">Oxidoreductase</keyword>
<dbReference type="EMBL" id="AY623916">
    <property type="protein sequence ID" value="AAV32066.1"/>
    <property type="molecule type" value="Genomic_DNA"/>
</dbReference>
<organism evidence="7">
    <name type="scientific">Euplotes sp. BB-2004</name>
    <dbReference type="NCBI Taxonomy" id="291624"/>
    <lineage>
        <taxon>Eukaryota</taxon>
        <taxon>Sar</taxon>
        <taxon>Alveolata</taxon>
        <taxon>Ciliophora</taxon>
        <taxon>Intramacronucleata</taxon>
        <taxon>Spirotrichea</taxon>
        <taxon>Hypotrichia</taxon>
        <taxon>Euplotida</taxon>
        <taxon>Euplotidae</taxon>
        <taxon>Euplotes</taxon>
    </lineage>
</organism>
<comment type="cofactor">
    <cofactor evidence="1 5">
        <name>thiamine diphosphate</name>
        <dbReference type="ChEBI" id="CHEBI:58937"/>
    </cofactor>
</comment>
<dbReference type="PANTHER" id="PTHR11516:SF60">
    <property type="entry name" value="PYRUVATE DEHYDROGENASE E1 COMPONENT SUBUNIT ALPHA"/>
    <property type="match status" value="1"/>
</dbReference>
<evidence type="ECO:0000259" key="6">
    <source>
        <dbReference type="Pfam" id="PF00676"/>
    </source>
</evidence>
<comment type="function">
    <text evidence="5">The pyruvate dehydrogenase complex catalyzes the overall conversion of pyruvate to acetyl-CoA and CO(2).</text>
</comment>
<proteinExistence type="predicted"/>
<dbReference type="Gene3D" id="3.40.50.970">
    <property type="match status" value="1"/>
</dbReference>
<gene>
    <name evidence="7" type="primary">E1a</name>
</gene>
<feature type="domain" description="Dehydrogenase E1 component" evidence="6">
    <location>
        <begin position="61"/>
        <end position="358"/>
    </location>
</feature>
<dbReference type="InterPro" id="IPR029061">
    <property type="entry name" value="THDP-binding"/>
</dbReference>
<dbReference type="EC" id="1.2.4.1" evidence="5"/>